<dbReference type="GO" id="GO:0005509">
    <property type="term" value="F:calcium ion binding"/>
    <property type="evidence" value="ECO:0007669"/>
    <property type="project" value="InterPro"/>
</dbReference>
<dbReference type="OrthoDB" id="6068651at2759"/>
<keyword evidence="5" id="KW-1185">Reference proteome</keyword>
<protein>
    <recommendedName>
        <fullName evidence="3">EGF-like calcium-binding domain-containing protein</fullName>
    </recommendedName>
</protein>
<evidence type="ECO:0000256" key="2">
    <source>
        <dbReference type="ARBA" id="ARBA00023157"/>
    </source>
</evidence>
<dbReference type="AlphaFoldDB" id="A0A8S3ZGN6"/>
<dbReference type="Gene3D" id="2.10.25.10">
    <property type="entry name" value="Laminin"/>
    <property type="match status" value="1"/>
</dbReference>
<organism evidence="4 5">
    <name type="scientific">Candidula unifasciata</name>
    <dbReference type="NCBI Taxonomy" id="100452"/>
    <lineage>
        <taxon>Eukaryota</taxon>
        <taxon>Metazoa</taxon>
        <taxon>Spiralia</taxon>
        <taxon>Lophotrochozoa</taxon>
        <taxon>Mollusca</taxon>
        <taxon>Gastropoda</taxon>
        <taxon>Heterobranchia</taxon>
        <taxon>Euthyneura</taxon>
        <taxon>Panpulmonata</taxon>
        <taxon>Eupulmonata</taxon>
        <taxon>Stylommatophora</taxon>
        <taxon>Helicina</taxon>
        <taxon>Helicoidea</taxon>
        <taxon>Geomitridae</taxon>
        <taxon>Candidula</taxon>
    </lineage>
</organism>
<dbReference type="Pfam" id="PF07645">
    <property type="entry name" value="EGF_CA"/>
    <property type="match status" value="1"/>
</dbReference>
<sequence length="87" mass="9369">IDECEDPLLNTCQQTCHNFQGGYNCSCLAGFDRNPTSGTCSGESGGGVVAGAVKFVLYGILLKAKSMCTIQWGTHYMIDVYTMLYGL</sequence>
<accession>A0A8S3ZGN6</accession>
<evidence type="ECO:0000256" key="1">
    <source>
        <dbReference type="ARBA" id="ARBA00022536"/>
    </source>
</evidence>
<keyword evidence="2" id="KW-1015">Disulfide bond</keyword>
<name>A0A8S3ZGN6_9EUPU</name>
<gene>
    <name evidence="4" type="ORF">CUNI_LOCUS11669</name>
</gene>
<comment type="caution">
    <text evidence="4">The sequence shown here is derived from an EMBL/GenBank/DDBJ whole genome shotgun (WGS) entry which is preliminary data.</text>
</comment>
<dbReference type="EMBL" id="CAJHNH020002253">
    <property type="protein sequence ID" value="CAG5126111.1"/>
    <property type="molecule type" value="Genomic_DNA"/>
</dbReference>
<keyword evidence="1" id="KW-0245">EGF-like domain</keyword>
<dbReference type="CDD" id="cd00054">
    <property type="entry name" value="EGF_CA"/>
    <property type="match status" value="1"/>
</dbReference>
<evidence type="ECO:0000313" key="4">
    <source>
        <dbReference type="EMBL" id="CAG5126111.1"/>
    </source>
</evidence>
<reference evidence="4" key="1">
    <citation type="submission" date="2021-04" db="EMBL/GenBank/DDBJ databases">
        <authorList>
            <consortium name="Molecular Ecology Group"/>
        </authorList>
    </citation>
    <scope>NUCLEOTIDE SEQUENCE</scope>
</reference>
<evidence type="ECO:0000313" key="5">
    <source>
        <dbReference type="Proteomes" id="UP000678393"/>
    </source>
</evidence>
<evidence type="ECO:0000259" key="3">
    <source>
        <dbReference type="SMART" id="SM00179"/>
    </source>
</evidence>
<dbReference type="InterPro" id="IPR001881">
    <property type="entry name" value="EGF-like_Ca-bd_dom"/>
</dbReference>
<feature type="domain" description="EGF-like calcium-binding" evidence="3">
    <location>
        <begin position="1"/>
        <end position="41"/>
    </location>
</feature>
<dbReference type="SMART" id="SM00179">
    <property type="entry name" value="EGF_CA"/>
    <property type="match status" value="1"/>
</dbReference>
<dbReference type="InterPro" id="IPR049883">
    <property type="entry name" value="NOTCH1_EGF-like"/>
</dbReference>
<dbReference type="Proteomes" id="UP000678393">
    <property type="component" value="Unassembled WGS sequence"/>
</dbReference>
<proteinExistence type="predicted"/>
<feature type="non-terminal residue" evidence="4">
    <location>
        <position position="87"/>
    </location>
</feature>
<dbReference type="SUPFAM" id="SSF57196">
    <property type="entry name" value="EGF/Laminin"/>
    <property type="match status" value="1"/>
</dbReference>